<name>A0A835WGN2_9CHLO</name>
<dbReference type="PANTHER" id="PTHR11743">
    <property type="entry name" value="VOLTAGE-DEPENDENT ANION-SELECTIVE CHANNEL"/>
    <property type="match status" value="1"/>
</dbReference>
<keyword evidence="9" id="KW-0626">Porin</keyword>
<comment type="caution">
    <text evidence="12">The sequence shown here is derived from an EMBL/GenBank/DDBJ whole genome shotgun (WGS) entry which is preliminary data.</text>
</comment>
<dbReference type="InterPro" id="IPR023614">
    <property type="entry name" value="Porin_dom_sf"/>
</dbReference>
<dbReference type="GO" id="GO:0046930">
    <property type="term" value="C:pore complex"/>
    <property type="evidence" value="ECO:0007669"/>
    <property type="project" value="UniProtKB-KW"/>
</dbReference>
<evidence type="ECO:0000256" key="1">
    <source>
        <dbReference type="ARBA" id="ARBA00004294"/>
    </source>
</evidence>
<dbReference type="CDD" id="cd07306">
    <property type="entry name" value="Porin3_VDAC"/>
    <property type="match status" value="1"/>
</dbReference>
<evidence type="ECO:0000256" key="7">
    <source>
        <dbReference type="ARBA" id="ARBA00022787"/>
    </source>
</evidence>
<gene>
    <name evidence="12" type="ORF">HYH02_007849</name>
</gene>
<keyword evidence="6" id="KW-0812">Transmembrane</keyword>
<dbReference type="FunFam" id="2.40.160.10:FF:000012">
    <property type="entry name" value="Voltage-dependent anion-selective channel"/>
    <property type="match status" value="1"/>
</dbReference>
<keyword evidence="13" id="KW-1185">Reference proteome</keyword>
<dbReference type="InterPro" id="IPR001925">
    <property type="entry name" value="Porin_Euk"/>
</dbReference>
<keyword evidence="8" id="KW-0406">Ion transport</keyword>
<keyword evidence="4" id="KW-0813">Transport</keyword>
<dbReference type="EMBL" id="JAEHOD010000023">
    <property type="protein sequence ID" value="KAG2447100.1"/>
    <property type="molecule type" value="Genomic_DNA"/>
</dbReference>
<protein>
    <submittedName>
        <fullName evidence="12">Uncharacterized protein</fullName>
    </submittedName>
</protein>
<dbReference type="AlphaFoldDB" id="A0A835WGN2"/>
<dbReference type="PANTHER" id="PTHR11743:SF70">
    <property type="entry name" value="GH26960P-RELATED"/>
    <property type="match status" value="1"/>
</dbReference>
<evidence type="ECO:0000256" key="4">
    <source>
        <dbReference type="ARBA" id="ARBA00022448"/>
    </source>
</evidence>
<evidence type="ECO:0000256" key="2">
    <source>
        <dbReference type="ARBA" id="ARBA00007780"/>
    </source>
</evidence>
<keyword evidence="7" id="KW-1000">Mitochondrion outer membrane</keyword>
<evidence type="ECO:0000313" key="13">
    <source>
        <dbReference type="Proteomes" id="UP000613740"/>
    </source>
</evidence>
<dbReference type="Proteomes" id="UP000613740">
    <property type="component" value="Unassembled WGS sequence"/>
</dbReference>
<evidence type="ECO:0000256" key="10">
    <source>
        <dbReference type="ARBA" id="ARBA00023128"/>
    </source>
</evidence>
<comment type="subcellular location">
    <subcellularLocation>
        <location evidence="1">Mitochondrion outer membrane</location>
    </subcellularLocation>
</comment>
<comment type="similarity">
    <text evidence="2">Belongs to the eukaryotic mitochondrial porin family.</text>
</comment>
<evidence type="ECO:0000256" key="3">
    <source>
        <dbReference type="ARBA" id="ARBA00009624"/>
    </source>
</evidence>
<keyword evidence="10" id="KW-0496">Mitochondrion</keyword>
<dbReference type="InterPro" id="IPR027246">
    <property type="entry name" value="Porin_Euk/Tom40"/>
</dbReference>
<evidence type="ECO:0000256" key="9">
    <source>
        <dbReference type="ARBA" id="ARBA00023114"/>
    </source>
</evidence>
<dbReference type="GO" id="GO:0008308">
    <property type="term" value="F:voltage-gated monoatomic anion channel activity"/>
    <property type="evidence" value="ECO:0007669"/>
    <property type="project" value="InterPro"/>
</dbReference>
<keyword evidence="5" id="KW-1134">Transmembrane beta strand</keyword>
<dbReference type="Gene3D" id="2.40.160.10">
    <property type="entry name" value="Porin"/>
    <property type="match status" value="1"/>
</dbReference>
<reference evidence="12" key="1">
    <citation type="journal article" date="2020" name="bioRxiv">
        <title>Comparative genomics of Chlamydomonas.</title>
        <authorList>
            <person name="Craig R.J."/>
            <person name="Hasan A.R."/>
            <person name="Ness R.W."/>
            <person name="Keightley P.D."/>
        </authorList>
    </citation>
    <scope>NUCLEOTIDE SEQUENCE</scope>
    <source>
        <strain evidence="12">CCAP 11/173</strain>
    </source>
</reference>
<evidence type="ECO:0000256" key="5">
    <source>
        <dbReference type="ARBA" id="ARBA00022452"/>
    </source>
</evidence>
<dbReference type="Pfam" id="PF01459">
    <property type="entry name" value="Porin_3"/>
    <property type="match status" value="1"/>
</dbReference>
<evidence type="ECO:0000256" key="6">
    <source>
        <dbReference type="ARBA" id="ARBA00022692"/>
    </source>
</evidence>
<sequence>MAPAVAYGDIAKKAKGLLGGDASTGTFQLAPKLVISSTTASGVGITATAVQKGDKLDATLKAAYTTGNKKYSGDVTVDPAGKVAINTSVNNVGPGVKLTAAVSLPNPASSAKLTADYSSDALSLKSTVGLNASPVVDVAVATAVKNILLGAEVGYDTAKADLTKYNFVAGYHAADFQASATLADQLSTLKLVYSHSLSANATVGAELSRSLNGGATTFALAYARTLAGGALSKIKLESSGALTALYQTKLQGGEKVTGSVQVQATNLTLGPKYGFALDLA</sequence>
<evidence type="ECO:0000256" key="8">
    <source>
        <dbReference type="ARBA" id="ARBA00023065"/>
    </source>
</evidence>
<evidence type="ECO:0000256" key="11">
    <source>
        <dbReference type="ARBA" id="ARBA00023136"/>
    </source>
</evidence>
<keyword evidence="11" id="KW-0472">Membrane</keyword>
<dbReference type="GO" id="GO:0015288">
    <property type="term" value="F:porin activity"/>
    <property type="evidence" value="ECO:0007669"/>
    <property type="project" value="UniProtKB-KW"/>
</dbReference>
<organism evidence="12 13">
    <name type="scientific">Chlamydomonas schloesseri</name>
    <dbReference type="NCBI Taxonomy" id="2026947"/>
    <lineage>
        <taxon>Eukaryota</taxon>
        <taxon>Viridiplantae</taxon>
        <taxon>Chlorophyta</taxon>
        <taxon>core chlorophytes</taxon>
        <taxon>Chlorophyceae</taxon>
        <taxon>CS clade</taxon>
        <taxon>Chlamydomonadales</taxon>
        <taxon>Chlamydomonadaceae</taxon>
        <taxon>Chlamydomonas</taxon>
    </lineage>
</organism>
<dbReference type="GO" id="GO:0005741">
    <property type="term" value="C:mitochondrial outer membrane"/>
    <property type="evidence" value="ECO:0007669"/>
    <property type="project" value="UniProtKB-SubCell"/>
</dbReference>
<accession>A0A835WGN2</accession>
<comment type="similarity">
    <text evidence="3">Belongs to the eukaryotic mitochondrial porin (TC 1.B.8.1) family.</text>
</comment>
<evidence type="ECO:0000313" key="12">
    <source>
        <dbReference type="EMBL" id="KAG2447100.1"/>
    </source>
</evidence>
<proteinExistence type="inferred from homology"/>
<dbReference type="OrthoDB" id="7827681at2759"/>